<dbReference type="PROSITE" id="PS51100">
    <property type="entry name" value="PTS_EIIB_TYPE_3"/>
    <property type="match status" value="1"/>
</dbReference>
<protein>
    <submittedName>
        <fullName evidence="9">Oligo-beta-mannoside-specific phosphotransferase enzyme IIB component</fullName>
        <ecNumber evidence="9">2.7.1.-</ecNumber>
    </submittedName>
</protein>
<evidence type="ECO:0000256" key="1">
    <source>
        <dbReference type="ARBA" id="ARBA00022448"/>
    </source>
</evidence>
<proteinExistence type="predicted"/>
<dbReference type="SUPFAM" id="SSF52794">
    <property type="entry name" value="PTS system IIB component-like"/>
    <property type="match status" value="1"/>
</dbReference>
<keyword evidence="5" id="KW-0598">Phosphotransferase system</keyword>
<dbReference type="InterPro" id="IPR036095">
    <property type="entry name" value="PTS_EIIB-like_sf"/>
</dbReference>
<dbReference type="Gene3D" id="3.40.50.2300">
    <property type="match status" value="1"/>
</dbReference>
<dbReference type="InterPro" id="IPR003501">
    <property type="entry name" value="PTS_EIIB_2/3"/>
</dbReference>
<dbReference type="InterPro" id="IPR051819">
    <property type="entry name" value="PTS_sugar-specific_EIIB"/>
</dbReference>
<organism evidence="9 10">
    <name type="scientific">Listeria grayi</name>
    <name type="common">Listeria murrayi</name>
    <dbReference type="NCBI Taxonomy" id="1641"/>
    <lineage>
        <taxon>Bacteria</taxon>
        <taxon>Bacillati</taxon>
        <taxon>Bacillota</taxon>
        <taxon>Bacilli</taxon>
        <taxon>Bacillales</taxon>
        <taxon>Listeriaceae</taxon>
        <taxon>Listeria</taxon>
    </lineage>
</organism>
<keyword evidence="1" id="KW-0813">Transport</keyword>
<dbReference type="EMBL" id="UGPG01000001">
    <property type="protein sequence ID" value="STY45354.1"/>
    <property type="molecule type" value="Genomic_DNA"/>
</dbReference>
<evidence type="ECO:0000256" key="7">
    <source>
        <dbReference type="PROSITE-ProRule" id="PRU00423"/>
    </source>
</evidence>
<keyword evidence="6" id="KW-0418">Kinase</keyword>
<evidence type="ECO:0000256" key="4">
    <source>
        <dbReference type="ARBA" id="ARBA00022679"/>
    </source>
</evidence>
<feature type="modified residue" description="Phosphocysteine; by EIIA" evidence="7">
    <location>
        <position position="7"/>
    </location>
</feature>
<dbReference type="GO" id="GO:0016301">
    <property type="term" value="F:kinase activity"/>
    <property type="evidence" value="ECO:0007669"/>
    <property type="project" value="UniProtKB-KW"/>
</dbReference>
<feature type="domain" description="PTS EIIB type-3" evidence="8">
    <location>
        <begin position="1"/>
        <end position="103"/>
    </location>
</feature>
<name>A0A378MHS4_LISGR</name>
<evidence type="ECO:0000256" key="3">
    <source>
        <dbReference type="ARBA" id="ARBA00022597"/>
    </source>
</evidence>
<dbReference type="EC" id="2.7.1.-" evidence="9"/>
<evidence type="ECO:0000313" key="10">
    <source>
        <dbReference type="Proteomes" id="UP000254879"/>
    </source>
</evidence>
<evidence type="ECO:0000313" key="9">
    <source>
        <dbReference type="EMBL" id="STY45354.1"/>
    </source>
</evidence>
<evidence type="ECO:0000259" key="8">
    <source>
        <dbReference type="PROSITE" id="PS51100"/>
    </source>
</evidence>
<dbReference type="RefSeq" id="WP_003757958.1">
    <property type="nucleotide sequence ID" value="NZ_CABKNG010000002.1"/>
</dbReference>
<gene>
    <name evidence="9" type="primary">gmuB</name>
    <name evidence="9" type="ORF">NCTC10815_02730</name>
</gene>
<keyword evidence="3" id="KW-0762">Sugar transport</keyword>
<reference evidence="9 10" key="1">
    <citation type="submission" date="2018-06" db="EMBL/GenBank/DDBJ databases">
        <authorList>
            <consortium name="Pathogen Informatics"/>
            <person name="Doyle S."/>
        </authorList>
    </citation>
    <scope>NUCLEOTIDE SEQUENCE [LARGE SCALE GENOMIC DNA]</scope>
    <source>
        <strain evidence="10">NCTC 10815</strain>
    </source>
</reference>
<accession>A0A378MHS4</accession>
<dbReference type="Pfam" id="PF02302">
    <property type="entry name" value="PTS_IIB"/>
    <property type="match status" value="1"/>
</dbReference>
<evidence type="ECO:0000256" key="6">
    <source>
        <dbReference type="ARBA" id="ARBA00022777"/>
    </source>
</evidence>
<dbReference type="PANTHER" id="PTHR34581:SF2">
    <property type="entry name" value="PTS SYSTEM N,N'-DIACETYLCHITOBIOSE-SPECIFIC EIIB COMPONENT"/>
    <property type="match status" value="1"/>
</dbReference>
<sequence>MHVLMACAGGMSSSLLANYLSKEAKKNDISDFYIEAVGTMRVAKKLTERGWDIFLLAPQVRFHKEMLLQELADYEIPFLLIDGPLYTPIGAPKLFGQMMELLK</sequence>
<dbReference type="GO" id="GO:0009401">
    <property type="term" value="P:phosphoenolpyruvate-dependent sugar phosphotransferase system"/>
    <property type="evidence" value="ECO:0007669"/>
    <property type="project" value="UniProtKB-KW"/>
</dbReference>
<evidence type="ECO:0000256" key="2">
    <source>
        <dbReference type="ARBA" id="ARBA00022553"/>
    </source>
</evidence>
<keyword evidence="4 9" id="KW-0808">Transferase</keyword>
<dbReference type="GO" id="GO:0008982">
    <property type="term" value="F:protein-N(PI)-phosphohistidine-sugar phosphotransferase activity"/>
    <property type="evidence" value="ECO:0007669"/>
    <property type="project" value="InterPro"/>
</dbReference>
<dbReference type="Proteomes" id="UP000254879">
    <property type="component" value="Unassembled WGS sequence"/>
</dbReference>
<dbReference type="PANTHER" id="PTHR34581">
    <property type="entry name" value="PTS SYSTEM N,N'-DIACETYLCHITOBIOSE-SPECIFIC EIIB COMPONENT"/>
    <property type="match status" value="1"/>
</dbReference>
<evidence type="ECO:0000256" key="5">
    <source>
        <dbReference type="ARBA" id="ARBA00022683"/>
    </source>
</evidence>
<dbReference type="InterPro" id="IPR013012">
    <property type="entry name" value="PTS_EIIB_3"/>
</dbReference>
<dbReference type="AlphaFoldDB" id="A0A378MHS4"/>
<keyword evidence="2" id="KW-0597">Phosphoprotein</keyword>